<dbReference type="InterPro" id="IPR001353">
    <property type="entry name" value="Proteasome_sua/b"/>
</dbReference>
<dbReference type="GO" id="GO:0005839">
    <property type="term" value="C:proteasome core complex"/>
    <property type="evidence" value="ECO:0007669"/>
    <property type="project" value="InterPro"/>
</dbReference>
<dbReference type="FunFam" id="3.60.20.10:FF:000027">
    <property type="entry name" value="Proteasome subunit beta type-6"/>
    <property type="match status" value="1"/>
</dbReference>
<dbReference type="PANTHER" id="PTHR32194:SF2">
    <property type="entry name" value="PROTEASOME SUBUNIT BETA TYPE-1"/>
    <property type="match status" value="1"/>
</dbReference>
<name>A0A507BY47_9FUNG</name>
<proteinExistence type="predicted"/>
<sequence length="229" mass="25039">MLAARSAGPVSLPIEAAFSPYTDNGGTTVCIAGEDYCIAAGDTRQSEGYSINARYVPKTFQLSNGTVLASTGMAADARTLVKVLEQRLEWYKHQHEKPMSPPALAQMLSTILYGKRFFPYYTFNAVAGVDLEGKGCIFTYDPVGNMERVGWDASGSAGNLIQPFLDNQVGFKHQPTHIQGFLPLEAALKLVKDAFTSATERDIHTGDFLDIYIIKADGVVKQTYDLKKD</sequence>
<evidence type="ECO:0000256" key="1">
    <source>
        <dbReference type="ARBA" id="ARBA00004123"/>
    </source>
</evidence>
<dbReference type="Proteomes" id="UP000319731">
    <property type="component" value="Unassembled WGS sequence"/>
</dbReference>
<dbReference type="SUPFAM" id="SSF56235">
    <property type="entry name" value="N-terminal nucleophile aminohydrolases (Ntn hydrolases)"/>
    <property type="match status" value="1"/>
</dbReference>
<protein>
    <recommendedName>
        <fullName evidence="7">Proteasome subunit beta</fullName>
    </recommendedName>
</protein>
<dbReference type="EMBL" id="QEAO01000018">
    <property type="protein sequence ID" value="TPX33707.1"/>
    <property type="molecule type" value="Genomic_DNA"/>
</dbReference>
<dbReference type="STRING" id="1806994.A0A507BY47"/>
<keyword evidence="4" id="KW-0539">Nucleus</keyword>
<dbReference type="PANTHER" id="PTHR32194">
    <property type="entry name" value="METALLOPROTEASE TLDD"/>
    <property type="match status" value="1"/>
</dbReference>
<dbReference type="AlphaFoldDB" id="A0A507BY47"/>
<dbReference type="OrthoDB" id="268479at2759"/>
<evidence type="ECO:0008006" key="7">
    <source>
        <dbReference type="Google" id="ProtNLM"/>
    </source>
</evidence>
<evidence type="ECO:0000313" key="6">
    <source>
        <dbReference type="Proteomes" id="UP000319731"/>
    </source>
</evidence>
<dbReference type="Pfam" id="PF00227">
    <property type="entry name" value="Proteasome"/>
    <property type="match status" value="1"/>
</dbReference>
<dbReference type="GO" id="GO:0005634">
    <property type="term" value="C:nucleus"/>
    <property type="evidence" value="ECO:0007669"/>
    <property type="project" value="UniProtKB-SubCell"/>
</dbReference>
<dbReference type="GO" id="GO:0005737">
    <property type="term" value="C:cytoplasm"/>
    <property type="evidence" value="ECO:0007669"/>
    <property type="project" value="TreeGrafter"/>
</dbReference>
<comment type="subcellular location">
    <subcellularLocation>
        <location evidence="1">Nucleus</location>
    </subcellularLocation>
</comment>
<keyword evidence="6" id="KW-1185">Reference proteome</keyword>
<dbReference type="Gene3D" id="3.60.20.10">
    <property type="entry name" value="Glutamine Phosphoribosylpyrophosphate, subunit 1, domain 1"/>
    <property type="match status" value="1"/>
</dbReference>
<comment type="caution">
    <text evidence="5">The sequence shown here is derived from an EMBL/GenBank/DDBJ whole genome shotgun (WGS) entry which is preliminary data.</text>
</comment>
<dbReference type="InterPro" id="IPR023333">
    <property type="entry name" value="Proteasome_suB-type"/>
</dbReference>
<dbReference type="RefSeq" id="XP_031024624.1">
    <property type="nucleotide sequence ID" value="XM_031169368.1"/>
</dbReference>
<gene>
    <name evidence="5" type="ORF">SmJEL517_g03440</name>
</gene>
<accession>A0A507BY47</accession>
<dbReference type="InterPro" id="IPR029055">
    <property type="entry name" value="Ntn_hydrolases_N"/>
</dbReference>
<evidence type="ECO:0000256" key="4">
    <source>
        <dbReference type="ARBA" id="ARBA00023242"/>
    </source>
</evidence>
<keyword evidence="3" id="KW-0647">Proteasome</keyword>
<dbReference type="GeneID" id="42004665"/>
<reference evidence="5 6" key="1">
    <citation type="journal article" date="2019" name="Sci. Rep.">
        <title>Comparative genomics of chytrid fungi reveal insights into the obligate biotrophic and pathogenic lifestyle of Synchytrium endobioticum.</title>
        <authorList>
            <person name="van de Vossenberg B.T.L.H."/>
            <person name="Warris S."/>
            <person name="Nguyen H.D.T."/>
            <person name="van Gent-Pelzer M.P.E."/>
            <person name="Joly D.L."/>
            <person name="van de Geest H.C."/>
            <person name="Bonants P.J.M."/>
            <person name="Smith D.S."/>
            <person name="Levesque C.A."/>
            <person name="van der Lee T.A.J."/>
        </authorList>
    </citation>
    <scope>NUCLEOTIDE SEQUENCE [LARGE SCALE GENOMIC DNA]</scope>
    <source>
        <strain evidence="5 6">JEL517</strain>
    </source>
</reference>
<dbReference type="GO" id="GO:0051603">
    <property type="term" value="P:proteolysis involved in protein catabolic process"/>
    <property type="evidence" value="ECO:0007669"/>
    <property type="project" value="InterPro"/>
</dbReference>
<evidence type="ECO:0000256" key="3">
    <source>
        <dbReference type="ARBA" id="ARBA00022942"/>
    </source>
</evidence>
<dbReference type="PROSITE" id="PS51476">
    <property type="entry name" value="PROTEASOME_BETA_2"/>
    <property type="match status" value="1"/>
</dbReference>
<evidence type="ECO:0000313" key="5">
    <source>
        <dbReference type="EMBL" id="TPX33707.1"/>
    </source>
</evidence>
<organism evidence="5 6">
    <name type="scientific">Synchytrium microbalum</name>
    <dbReference type="NCBI Taxonomy" id="1806994"/>
    <lineage>
        <taxon>Eukaryota</taxon>
        <taxon>Fungi</taxon>
        <taxon>Fungi incertae sedis</taxon>
        <taxon>Chytridiomycota</taxon>
        <taxon>Chytridiomycota incertae sedis</taxon>
        <taxon>Chytridiomycetes</taxon>
        <taxon>Synchytriales</taxon>
        <taxon>Synchytriaceae</taxon>
        <taxon>Synchytrium</taxon>
    </lineage>
</organism>
<dbReference type="CDD" id="cd03757">
    <property type="entry name" value="proteasome_beta_type_1"/>
    <property type="match status" value="1"/>
</dbReference>
<evidence type="ECO:0000256" key="2">
    <source>
        <dbReference type="ARBA" id="ARBA00022490"/>
    </source>
</evidence>
<keyword evidence="2" id="KW-0963">Cytoplasm</keyword>